<evidence type="ECO:0000313" key="2">
    <source>
        <dbReference type="EMBL" id="MDA0566930.1"/>
    </source>
</evidence>
<comment type="caution">
    <text evidence="2">The sequence shown here is derived from an EMBL/GenBank/DDBJ whole genome shotgun (WGS) entry which is preliminary data.</text>
</comment>
<feature type="chain" id="PRO_5040982336" description="Lipoprotein" evidence="1">
    <location>
        <begin position="39"/>
        <end position="166"/>
    </location>
</feature>
<reference evidence="2" key="1">
    <citation type="submission" date="2021-10" db="EMBL/GenBank/DDBJ databases">
        <title>Streptomonospora sp. nov., isolated from mangrove soil.</title>
        <authorList>
            <person name="Chen X."/>
            <person name="Ge X."/>
            <person name="Liu W."/>
        </authorList>
    </citation>
    <scope>NUCLEOTIDE SEQUENCE</scope>
    <source>
        <strain evidence="2">S1-112</strain>
    </source>
</reference>
<evidence type="ECO:0000256" key="1">
    <source>
        <dbReference type="SAM" id="SignalP"/>
    </source>
</evidence>
<dbReference type="RefSeq" id="WP_270074184.1">
    <property type="nucleotide sequence ID" value="NZ_JAJAQC010000045.1"/>
</dbReference>
<dbReference type="AlphaFoldDB" id="A0A9X3NU65"/>
<keyword evidence="1" id="KW-0732">Signal</keyword>
<dbReference type="PROSITE" id="PS51257">
    <property type="entry name" value="PROKAR_LIPOPROTEIN"/>
    <property type="match status" value="1"/>
</dbReference>
<gene>
    <name evidence="2" type="ORF">LG943_21815</name>
</gene>
<dbReference type="Proteomes" id="UP001140076">
    <property type="component" value="Unassembled WGS sequence"/>
</dbReference>
<proteinExistence type="predicted"/>
<evidence type="ECO:0008006" key="4">
    <source>
        <dbReference type="Google" id="ProtNLM"/>
    </source>
</evidence>
<organism evidence="2 3">
    <name type="scientific">Streptomonospora mangrovi</name>
    <dbReference type="NCBI Taxonomy" id="2883123"/>
    <lineage>
        <taxon>Bacteria</taxon>
        <taxon>Bacillati</taxon>
        <taxon>Actinomycetota</taxon>
        <taxon>Actinomycetes</taxon>
        <taxon>Streptosporangiales</taxon>
        <taxon>Nocardiopsidaceae</taxon>
        <taxon>Streptomonospora</taxon>
    </lineage>
</organism>
<protein>
    <recommendedName>
        <fullName evidence="4">Lipoprotein</fullName>
    </recommendedName>
</protein>
<name>A0A9X3NU65_9ACTN</name>
<evidence type="ECO:0000313" key="3">
    <source>
        <dbReference type="Proteomes" id="UP001140076"/>
    </source>
</evidence>
<feature type="signal peptide" evidence="1">
    <location>
        <begin position="1"/>
        <end position="38"/>
    </location>
</feature>
<dbReference type="EMBL" id="JAJAQC010000045">
    <property type="protein sequence ID" value="MDA0566930.1"/>
    <property type="molecule type" value="Genomic_DNA"/>
</dbReference>
<keyword evidence="3" id="KW-1185">Reference proteome</keyword>
<sequence length="166" mass="17409">MAAARTATRTTTRLAAGALLLAAGALLLAAAACSGAEADPGAETLARATGELSAVLLRPEAEEAFERKGHPIEGHLECRSLRGDAPELAAEMTVVCAGRTEDGERARFEGRVDPAAVTAQRAEAEGLPGTYTGTVAEREVFRMTCFNCEPKESGARDRPRAEDEPE</sequence>
<accession>A0A9X3NU65</accession>